<keyword evidence="2" id="KW-1185">Reference proteome</keyword>
<proteinExistence type="predicted"/>
<sequence>MITHLHIPSAVGPSHNIAVLPVYTERQLITMFYKSVHHNEPQEGFDSWLSAVQNQLLVVEQLPSRDQSFYLEAHGAILQEFKAILQAITRFEHQFMMSCPCAVQGAGVLLSSLQKVSKRLQKVIV</sequence>
<dbReference type="RefSeq" id="WP_380032664.1">
    <property type="nucleotide sequence ID" value="NZ_JBHSHB010000008.1"/>
</dbReference>
<organism evidence="1 2">
    <name type="scientific">Dokdonia genika</name>
    <dbReference type="NCBI Taxonomy" id="308113"/>
    <lineage>
        <taxon>Bacteria</taxon>
        <taxon>Pseudomonadati</taxon>
        <taxon>Bacteroidota</taxon>
        <taxon>Flavobacteriia</taxon>
        <taxon>Flavobacteriales</taxon>
        <taxon>Flavobacteriaceae</taxon>
        <taxon>Dokdonia</taxon>
    </lineage>
</organism>
<dbReference type="Proteomes" id="UP001595878">
    <property type="component" value="Unassembled WGS sequence"/>
</dbReference>
<accession>A0ABV9L7F3</accession>
<protein>
    <submittedName>
        <fullName evidence="1">Uncharacterized protein</fullName>
    </submittedName>
</protein>
<dbReference type="EMBL" id="JBHSHB010000008">
    <property type="protein sequence ID" value="MFC4689883.1"/>
    <property type="molecule type" value="Genomic_DNA"/>
</dbReference>
<evidence type="ECO:0000313" key="2">
    <source>
        <dbReference type="Proteomes" id="UP001595878"/>
    </source>
</evidence>
<name>A0ABV9L7F3_9FLAO</name>
<comment type="caution">
    <text evidence="1">The sequence shown here is derived from an EMBL/GenBank/DDBJ whole genome shotgun (WGS) entry which is preliminary data.</text>
</comment>
<evidence type="ECO:0000313" key="1">
    <source>
        <dbReference type="EMBL" id="MFC4689883.1"/>
    </source>
</evidence>
<gene>
    <name evidence="1" type="ORF">ACFO5T_05525</name>
</gene>
<reference evidence="2" key="1">
    <citation type="journal article" date="2019" name="Int. J. Syst. Evol. Microbiol.">
        <title>The Global Catalogue of Microorganisms (GCM) 10K type strain sequencing project: providing services to taxonomists for standard genome sequencing and annotation.</title>
        <authorList>
            <consortium name="The Broad Institute Genomics Platform"/>
            <consortium name="The Broad Institute Genome Sequencing Center for Infectious Disease"/>
            <person name="Wu L."/>
            <person name="Ma J."/>
        </authorList>
    </citation>
    <scope>NUCLEOTIDE SEQUENCE [LARGE SCALE GENOMIC DNA]</scope>
    <source>
        <strain evidence="2">CGMCC 4.7427</strain>
    </source>
</reference>